<dbReference type="EMBL" id="GBHO01029208">
    <property type="protein sequence ID" value="JAG14396.1"/>
    <property type="molecule type" value="Transcribed_RNA"/>
</dbReference>
<dbReference type="AlphaFoldDB" id="A0A0A9X408"/>
<accession>A0A0A9X408</accession>
<feature type="compositionally biased region" description="Polar residues" evidence="1">
    <location>
        <begin position="53"/>
        <end position="69"/>
    </location>
</feature>
<sequence length="179" mass="19876">RRLGIQNLIYYRNTEGCGSNYQSRSKATKDQKTVSKCVRSADDAAKHVHKNRNGNSDGTAGDYNPTNFDTQERDGDSGNSVDDADEIVRKNTDGGRCENVNGSGGGNTIGKVYTSASQLYFAQVPTNVLLIKKPNCKKISQAMQQIYHYLVNDRNLHVYVEPKVLEEEGELFAHCSPFH</sequence>
<feature type="non-terminal residue" evidence="2">
    <location>
        <position position="1"/>
    </location>
</feature>
<organism evidence="2">
    <name type="scientific">Lygus hesperus</name>
    <name type="common">Western plant bug</name>
    <dbReference type="NCBI Taxonomy" id="30085"/>
    <lineage>
        <taxon>Eukaryota</taxon>
        <taxon>Metazoa</taxon>
        <taxon>Ecdysozoa</taxon>
        <taxon>Arthropoda</taxon>
        <taxon>Hexapoda</taxon>
        <taxon>Insecta</taxon>
        <taxon>Pterygota</taxon>
        <taxon>Neoptera</taxon>
        <taxon>Paraneoptera</taxon>
        <taxon>Hemiptera</taxon>
        <taxon>Heteroptera</taxon>
        <taxon>Panheteroptera</taxon>
        <taxon>Cimicomorpha</taxon>
        <taxon>Miridae</taxon>
        <taxon>Mirini</taxon>
        <taxon>Lygus</taxon>
    </lineage>
</organism>
<keyword evidence="2" id="KW-0808">Transferase</keyword>
<proteinExistence type="predicted"/>
<gene>
    <name evidence="2" type="primary">Nadk_1</name>
    <name evidence="2" type="ORF">CM83_102261</name>
</gene>
<reference evidence="2" key="1">
    <citation type="journal article" date="2014" name="PLoS ONE">
        <title>Transcriptome-Based Identification of ABC Transporters in the Western Tarnished Plant Bug Lygus hesperus.</title>
        <authorList>
            <person name="Hull J.J."/>
            <person name="Chaney K."/>
            <person name="Geib S.M."/>
            <person name="Fabrick J.A."/>
            <person name="Brent C.S."/>
            <person name="Walsh D."/>
            <person name="Lavine L.C."/>
        </authorList>
    </citation>
    <scope>NUCLEOTIDE SEQUENCE</scope>
</reference>
<evidence type="ECO:0000313" key="2">
    <source>
        <dbReference type="EMBL" id="JAG14396.1"/>
    </source>
</evidence>
<evidence type="ECO:0000256" key="1">
    <source>
        <dbReference type="SAM" id="MobiDB-lite"/>
    </source>
</evidence>
<reference evidence="2" key="2">
    <citation type="submission" date="2014-07" db="EMBL/GenBank/DDBJ databases">
        <authorList>
            <person name="Hull J."/>
        </authorList>
    </citation>
    <scope>NUCLEOTIDE SEQUENCE</scope>
</reference>
<name>A0A0A9X408_LYGHE</name>
<keyword evidence="2" id="KW-0418">Kinase</keyword>
<dbReference type="GO" id="GO:0016301">
    <property type="term" value="F:kinase activity"/>
    <property type="evidence" value="ECO:0007669"/>
    <property type="project" value="UniProtKB-KW"/>
</dbReference>
<feature type="region of interest" description="Disordered" evidence="1">
    <location>
        <begin position="41"/>
        <end position="83"/>
    </location>
</feature>
<protein>
    <submittedName>
        <fullName evidence="2">NAD kinase</fullName>
    </submittedName>
</protein>
<dbReference type="InterPro" id="IPR017438">
    <property type="entry name" value="ATP-NAD_kinase_N"/>
</dbReference>
<dbReference type="Gene3D" id="3.40.50.10330">
    <property type="entry name" value="Probable inorganic polyphosphate/atp-NAD kinase, domain 1"/>
    <property type="match status" value="1"/>
</dbReference>